<comment type="subcellular location">
    <subcellularLocation>
        <location evidence="1">Cell envelope</location>
    </subcellularLocation>
</comment>
<dbReference type="AlphaFoldDB" id="A0A3P3RBE0"/>
<dbReference type="Pfam" id="PF08534">
    <property type="entry name" value="Redoxin"/>
    <property type="match status" value="1"/>
</dbReference>
<proteinExistence type="predicted"/>
<evidence type="ECO:0000259" key="3">
    <source>
        <dbReference type="PROSITE" id="PS51352"/>
    </source>
</evidence>
<dbReference type="PROSITE" id="PS51352">
    <property type="entry name" value="THIOREDOXIN_2"/>
    <property type="match status" value="1"/>
</dbReference>
<dbReference type="PANTHER" id="PTHR42852:SF17">
    <property type="entry name" value="THIOREDOXIN-LIKE PROTEIN HI_1115"/>
    <property type="match status" value="1"/>
</dbReference>
<name>A0A3P3RBE0_9EURY</name>
<dbReference type="InterPro" id="IPR017937">
    <property type="entry name" value="Thioredoxin_CS"/>
</dbReference>
<dbReference type="SUPFAM" id="SSF52833">
    <property type="entry name" value="Thioredoxin-like"/>
    <property type="match status" value="1"/>
</dbReference>
<dbReference type="PROSITE" id="PS00194">
    <property type="entry name" value="THIOREDOXIN_1"/>
    <property type="match status" value="1"/>
</dbReference>
<dbReference type="InterPro" id="IPR036249">
    <property type="entry name" value="Thioredoxin-like_sf"/>
</dbReference>
<gene>
    <name evidence="4" type="ORF">EIK79_10055</name>
</gene>
<evidence type="ECO:0000256" key="2">
    <source>
        <dbReference type="ARBA" id="ARBA00022748"/>
    </source>
</evidence>
<evidence type="ECO:0000256" key="1">
    <source>
        <dbReference type="ARBA" id="ARBA00004196"/>
    </source>
</evidence>
<organism evidence="4 5">
    <name type="scientific">Halocatena pleomorpha</name>
    <dbReference type="NCBI Taxonomy" id="1785090"/>
    <lineage>
        <taxon>Archaea</taxon>
        <taxon>Methanobacteriati</taxon>
        <taxon>Methanobacteriota</taxon>
        <taxon>Stenosarchaea group</taxon>
        <taxon>Halobacteria</taxon>
        <taxon>Halobacteriales</taxon>
        <taxon>Natronomonadaceae</taxon>
        <taxon>Halocatena</taxon>
    </lineage>
</organism>
<dbReference type="GO" id="GO:0017004">
    <property type="term" value="P:cytochrome complex assembly"/>
    <property type="evidence" value="ECO:0007669"/>
    <property type="project" value="UniProtKB-KW"/>
</dbReference>
<evidence type="ECO:0000313" key="5">
    <source>
        <dbReference type="Proteomes" id="UP000282322"/>
    </source>
</evidence>
<sequence>MDSDSDSGVAVSRRQLLAGLGGVGILSASAWLSTRTPSDADNGLPLEIETIDARGSTSGTARLPATDTVTVIDLFATWCTPCVEQMESLTPLTTEYGDDPAVTFVSVTNEHIGETLTRADIRQWWQRHGGDWTVGLDPNSDLMTALNASRLPYVAISDASGTITWRHDGVATAETLRSNIETALGNDG</sequence>
<keyword evidence="2" id="KW-0201">Cytochrome c-type biogenesis</keyword>
<keyword evidence="5" id="KW-1185">Reference proteome</keyword>
<dbReference type="CDD" id="cd02966">
    <property type="entry name" value="TlpA_like_family"/>
    <property type="match status" value="1"/>
</dbReference>
<dbReference type="InterPro" id="IPR006311">
    <property type="entry name" value="TAT_signal"/>
</dbReference>
<dbReference type="InterPro" id="IPR013766">
    <property type="entry name" value="Thioredoxin_domain"/>
</dbReference>
<dbReference type="Gene3D" id="3.40.30.10">
    <property type="entry name" value="Glutaredoxin"/>
    <property type="match status" value="1"/>
</dbReference>
<dbReference type="OrthoDB" id="115386at2157"/>
<dbReference type="PROSITE" id="PS51318">
    <property type="entry name" value="TAT"/>
    <property type="match status" value="1"/>
</dbReference>
<accession>A0A3P3RBE0</accession>
<dbReference type="Proteomes" id="UP000282322">
    <property type="component" value="Unassembled WGS sequence"/>
</dbReference>
<dbReference type="EMBL" id="RRCH01000022">
    <property type="protein sequence ID" value="RRJ30258.1"/>
    <property type="molecule type" value="Genomic_DNA"/>
</dbReference>
<dbReference type="PANTHER" id="PTHR42852">
    <property type="entry name" value="THIOL:DISULFIDE INTERCHANGE PROTEIN DSBE"/>
    <property type="match status" value="1"/>
</dbReference>
<dbReference type="RefSeq" id="WP_124954993.1">
    <property type="nucleotide sequence ID" value="NZ_RRCH01000022.1"/>
</dbReference>
<feature type="domain" description="Thioredoxin" evidence="3">
    <location>
        <begin position="30"/>
        <end position="185"/>
    </location>
</feature>
<dbReference type="InterPro" id="IPR013740">
    <property type="entry name" value="Redoxin"/>
</dbReference>
<protein>
    <submittedName>
        <fullName evidence="4">TlpA family protein disulfide reductase</fullName>
    </submittedName>
</protein>
<comment type="caution">
    <text evidence="4">The sequence shown here is derived from an EMBL/GenBank/DDBJ whole genome shotgun (WGS) entry which is preliminary data.</text>
</comment>
<dbReference type="InterPro" id="IPR050553">
    <property type="entry name" value="Thioredoxin_ResA/DsbE_sf"/>
</dbReference>
<dbReference type="GO" id="GO:0016491">
    <property type="term" value="F:oxidoreductase activity"/>
    <property type="evidence" value="ECO:0007669"/>
    <property type="project" value="InterPro"/>
</dbReference>
<reference evidence="4 5" key="1">
    <citation type="submission" date="2018-11" db="EMBL/GenBank/DDBJ databases">
        <title>Taxonoimc description of Halomarina strain SPP-AMP-1.</title>
        <authorList>
            <person name="Pal Y."/>
            <person name="Srinivasana K."/>
            <person name="Verma A."/>
            <person name="Kumar P."/>
        </authorList>
    </citation>
    <scope>NUCLEOTIDE SEQUENCE [LARGE SCALE GENOMIC DNA]</scope>
    <source>
        <strain evidence="4 5">SPP-AMP-1</strain>
    </source>
</reference>
<evidence type="ECO:0000313" key="4">
    <source>
        <dbReference type="EMBL" id="RRJ30258.1"/>
    </source>
</evidence>